<dbReference type="RefSeq" id="WP_089960790.1">
    <property type="nucleotide sequence ID" value="NZ_FNAV01000009.1"/>
</dbReference>
<evidence type="ECO:0000313" key="3">
    <source>
        <dbReference type="Proteomes" id="UP000198994"/>
    </source>
</evidence>
<dbReference type="GO" id="GO:0047570">
    <property type="term" value="F:3-oxoadipate enol-lactonase activity"/>
    <property type="evidence" value="ECO:0007669"/>
    <property type="project" value="InterPro"/>
</dbReference>
<gene>
    <name evidence="2" type="ORF">SAMN04488105_109239</name>
</gene>
<organism evidence="2 3">
    <name type="scientific">Salipiger thiooxidans</name>
    <dbReference type="NCBI Taxonomy" id="282683"/>
    <lineage>
        <taxon>Bacteria</taxon>
        <taxon>Pseudomonadati</taxon>
        <taxon>Pseudomonadota</taxon>
        <taxon>Alphaproteobacteria</taxon>
        <taxon>Rhodobacterales</taxon>
        <taxon>Roseobacteraceae</taxon>
        <taxon>Salipiger</taxon>
    </lineage>
</organism>
<dbReference type="GO" id="GO:0042952">
    <property type="term" value="P:beta-ketoadipate pathway"/>
    <property type="evidence" value="ECO:0007669"/>
    <property type="project" value="InterPro"/>
</dbReference>
<name>A0A1G7GVJ7_9RHOB</name>
<keyword evidence="3" id="KW-1185">Reference proteome</keyword>
<dbReference type="SUPFAM" id="SSF53474">
    <property type="entry name" value="alpha/beta-Hydrolases"/>
    <property type="match status" value="1"/>
</dbReference>
<dbReference type="EMBL" id="FNAV01000009">
    <property type="protein sequence ID" value="SDE92186.1"/>
    <property type="molecule type" value="Genomic_DNA"/>
</dbReference>
<dbReference type="InterPro" id="IPR050266">
    <property type="entry name" value="AB_hydrolase_sf"/>
</dbReference>
<dbReference type="STRING" id="282683.SAMN04488105_109239"/>
<dbReference type="Gene3D" id="3.40.50.1820">
    <property type="entry name" value="alpha/beta hydrolase"/>
    <property type="match status" value="1"/>
</dbReference>
<dbReference type="InterPro" id="IPR026968">
    <property type="entry name" value="PcaD/CatD"/>
</dbReference>
<feature type="domain" description="AB hydrolase-1" evidence="1">
    <location>
        <begin position="23"/>
        <end position="245"/>
    </location>
</feature>
<dbReference type="NCBIfam" id="TIGR02427">
    <property type="entry name" value="protocat_pcaD"/>
    <property type="match status" value="1"/>
</dbReference>
<dbReference type="InterPro" id="IPR000073">
    <property type="entry name" value="AB_hydrolase_1"/>
</dbReference>
<evidence type="ECO:0000313" key="2">
    <source>
        <dbReference type="EMBL" id="SDE92186.1"/>
    </source>
</evidence>
<protein>
    <submittedName>
        <fullName evidence="2">3-oxoadipate enol-lactonase</fullName>
    </submittedName>
</protein>
<sequence length="262" mass="27563">MQVLEANGIALHWREDGDPAGRPVVFANSLGTDLRLWDALLPLLPEGLRFIRFDLRGHGLSGCPEAPYDMETLVSDAEALIDALALEAPVFVGLSIGGMIGQGLAARRPGLLRGLVLSNTAAKMGEAGMWQTRMQAIRDGGLASIADAVMERWFAPAFRASDELPAWRNMMIRTPQEGYLGCCAAIAGTDLAASTAGLGLPVLGIAGADDGASPPELVKGTIDLIAGARLEVIEAAGHLPCVEKPDAYATILTQFLKEIGHA</sequence>
<reference evidence="3" key="1">
    <citation type="submission" date="2016-10" db="EMBL/GenBank/DDBJ databases">
        <authorList>
            <person name="Varghese N."/>
            <person name="Submissions S."/>
        </authorList>
    </citation>
    <scope>NUCLEOTIDE SEQUENCE [LARGE SCALE GENOMIC DNA]</scope>
    <source>
        <strain evidence="3">DSM 10146</strain>
    </source>
</reference>
<dbReference type="AlphaFoldDB" id="A0A1G7GVJ7"/>
<dbReference type="OrthoDB" id="9793083at2"/>
<dbReference type="InterPro" id="IPR029058">
    <property type="entry name" value="AB_hydrolase_fold"/>
</dbReference>
<dbReference type="PANTHER" id="PTHR43798">
    <property type="entry name" value="MONOACYLGLYCEROL LIPASE"/>
    <property type="match status" value="1"/>
</dbReference>
<evidence type="ECO:0000259" key="1">
    <source>
        <dbReference type="Pfam" id="PF00561"/>
    </source>
</evidence>
<dbReference type="Pfam" id="PF00561">
    <property type="entry name" value="Abhydrolase_1"/>
    <property type="match status" value="1"/>
</dbReference>
<dbReference type="Proteomes" id="UP000198994">
    <property type="component" value="Unassembled WGS sequence"/>
</dbReference>
<proteinExistence type="predicted"/>
<accession>A0A1G7GVJ7</accession>